<comment type="caution">
    <text evidence="1">The sequence shown here is derived from an EMBL/GenBank/DDBJ whole genome shotgun (WGS) entry which is preliminary data.</text>
</comment>
<proteinExistence type="predicted"/>
<evidence type="ECO:0000313" key="1">
    <source>
        <dbReference type="EMBL" id="KAK9325629.1"/>
    </source>
</evidence>
<organism evidence="1 2">
    <name type="scientific">Lipomyces orientalis</name>
    <dbReference type="NCBI Taxonomy" id="1233043"/>
    <lineage>
        <taxon>Eukaryota</taxon>
        <taxon>Fungi</taxon>
        <taxon>Dikarya</taxon>
        <taxon>Ascomycota</taxon>
        <taxon>Saccharomycotina</taxon>
        <taxon>Lipomycetes</taxon>
        <taxon>Lipomycetales</taxon>
        <taxon>Lipomycetaceae</taxon>
        <taxon>Lipomyces</taxon>
    </lineage>
</organism>
<dbReference type="Proteomes" id="UP001489719">
    <property type="component" value="Unassembled WGS sequence"/>
</dbReference>
<evidence type="ECO:0000313" key="2">
    <source>
        <dbReference type="Proteomes" id="UP001489719"/>
    </source>
</evidence>
<gene>
    <name evidence="1" type="ORF">V1517DRAFT_305053</name>
</gene>
<name>A0ACC3TWQ6_9ASCO</name>
<protein>
    <submittedName>
        <fullName evidence="1">Kinase-like domain-containing protein</fullName>
    </submittedName>
</protein>
<dbReference type="EMBL" id="MU970039">
    <property type="protein sequence ID" value="KAK9325629.1"/>
    <property type="molecule type" value="Genomic_DNA"/>
</dbReference>
<accession>A0ACC3TWQ6</accession>
<keyword evidence="2" id="KW-1185">Reference proteome</keyword>
<reference evidence="2" key="1">
    <citation type="journal article" date="2024" name="Front. Bioeng. Biotechnol.">
        <title>Genome-scale model development and genomic sequencing of the oleaginous clade Lipomyces.</title>
        <authorList>
            <person name="Czajka J.J."/>
            <person name="Han Y."/>
            <person name="Kim J."/>
            <person name="Mondo S.J."/>
            <person name="Hofstad B.A."/>
            <person name="Robles A."/>
            <person name="Haridas S."/>
            <person name="Riley R."/>
            <person name="LaButti K."/>
            <person name="Pangilinan J."/>
            <person name="Andreopoulos W."/>
            <person name="Lipzen A."/>
            <person name="Yan J."/>
            <person name="Wang M."/>
            <person name="Ng V."/>
            <person name="Grigoriev I.V."/>
            <person name="Spatafora J.W."/>
            <person name="Magnuson J.K."/>
            <person name="Baker S.E."/>
            <person name="Pomraning K.R."/>
        </authorList>
    </citation>
    <scope>NUCLEOTIDE SEQUENCE [LARGE SCALE GENOMIC DNA]</scope>
    <source>
        <strain evidence="2">CBS 10300</strain>
    </source>
</reference>
<sequence length="162" mass="18499">MHHGCLRDYMLRDNVLISEELKFRWIVQVTEAFEFIHSRLVVPADISPRNFLLDRDLNLKICHFGGASLDTPRYRLPLRNRSLGQPPSIKSHIFALGSVIYEVETGSPPFSDLSSEDVQENYMAGVFPDTSGLVCGNVVKSCWQCRFQDCGEMLHALRLITW</sequence>